<evidence type="ECO:0000313" key="2">
    <source>
        <dbReference type="Proteomes" id="UP001236507"/>
    </source>
</evidence>
<name>A0ABT6Y6Z4_9BACT</name>
<accession>A0ABT6Y6Z4</accession>
<dbReference type="EMBL" id="JASHIF010000007">
    <property type="protein sequence ID" value="MDI9859335.1"/>
    <property type="molecule type" value="Genomic_DNA"/>
</dbReference>
<evidence type="ECO:0008006" key="3">
    <source>
        <dbReference type="Google" id="ProtNLM"/>
    </source>
</evidence>
<dbReference type="RefSeq" id="WP_283344291.1">
    <property type="nucleotide sequence ID" value="NZ_JASHIF010000007.1"/>
</dbReference>
<dbReference type="Gene3D" id="3.40.50.1010">
    <property type="entry name" value="5'-nuclease"/>
    <property type="match status" value="1"/>
</dbReference>
<protein>
    <recommendedName>
        <fullName evidence="3">PIN domain-containing protein</fullName>
    </recommendedName>
</protein>
<dbReference type="SUPFAM" id="SSF88723">
    <property type="entry name" value="PIN domain-like"/>
    <property type="match status" value="1"/>
</dbReference>
<organism evidence="1 2">
    <name type="scientific">Flectobacillus roseus</name>
    <dbReference type="NCBI Taxonomy" id="502259"/>
    <lineage>
        <taxon>Bacteria</taxon>
        <taxon>Pseudomonadati</taxon>
        <taxon>Bacteroidota</taxon>
        <taxon>Cytophagia</taxon>
        <taxon>Cytophagales</taxon>
        <taxon>Flectobacillaceae</taxon>
        <taxon>Flectobacillus</taxon>
    </lineage>
</organism>
<dbReference type="InterPro" id="IPR029060">
    <property type="entry name" value="PIN-like_dom_sf"/>
</dbReference>
<sequence length="185" mass="21577">MISDAPEVSGSKTPLKKIAINDANLFIDLCDINLITQFFQLPIEFHTTQLIIEELEKSQFELILPYIKQKILYIRELTLDEITGLSKLTLQSRKLSKQDLSIYFYAKEIIDCMILTGDNKLRKEAIRQGFEVHGILWVLIQLEDYKIIQTKEAIDALSELMSLNQWLPVDECQKILNEWDMKSRK</sequence>
<evidence type="ECO:0000313" key="1">
    <source>
        <dbReference type="EMBL" id="MDI9859335.1"/>
    </source>
</evidence>
<proteinExistence type="predicted"/>
<dbReference type="InterPro" id="IPR021799">
    <property type="entry name" value="PIN-like_prokaryotic"/>
</dbReference>
<dbReference type="Pfam" id="PF11848">
    <property type="entry name" value="DUF3368"/>
    <property type="match status" value="1"/>
</dbReference>
<comment type="caution">
    <text evidence="1">The sequence shown here is derived from an EMBL/GenBank/DDBJ whole genome shotgun (WGS) entry which is preliminary data.</text>
</comment>
<keyword evidence="2" id="KW-1185">Reference proteome</keyword>
<dbReference type="Proteomes" id="UP001236507">
    <property type="component" value="Unassembled WGS sequence"/>
</dbReference>
<reference evidence="1 2" key="1">
    <citation type="submission" date="2023-05" db="EMBL/GenBank/DDBJ databases">
        <title>Novel species of genus Flectobacillus isolated from stream in China.</title>
        <authorList>
            <person name="Lu H."/>
        </authorList>
    </citation>
    <scope>NUCLEOTIDE SEQUENCE [LARGE SCALE GENOMIC DNA]</scope>
    <source>
        <strain evidence="1 2">KCTC 42575</strain>
    </source>
</reference>
<gene>
    <name evidence="1" type="ORF">QM524_08955</name>
</gene>